<keyword evidence="2" id="KW-1185">Reference proteome</keyword>
<organism evidence="1 2">
    <name type="scientific">Pilibacter termitis</name>
    <dbReference type="NCBI Taxonomy" id="263852"/>
    <lineage>
        <taxon>Bacteria</taxon>
        <taxon>Bacillati</taxon>
        <taxon>Bacillota</taxon>
        <taxon>Bacilli</taxon>
        <taxon>Lactobacillales</taxon>
        <taxon>Enterococcaceae</taxon>
        <taxon>Pilibacter</taxon>
    </lineage>
</organism>
<dbReference type="Proteomes" id="UP000190328">
    <property type="component" value="Unassembled WGS sequence"/>
</dbReference>
<evidence type="ECO:0000313" key="1">
    <source>
        <dbReference type="EMBL" id="SJZ89255.1"/>
    </source>
</evidence>
<dbReference type="AlphaFoldDB" id="A0A1T4PCF1"/>
<dbReference type="EMBL" id="FUXI01000020">
    <property type="protein sequence ID" value="SJZ89255.1"/>
    <property type="molecule type" value="Genomic_DNA"/>
</dbReference>
<gene>
    <name evidence="1" type="ORF">SAMN02745116_01756</name>
</gene>
<dbReference type="OrthoDB" id="2186806at2"/>
<accession>A0A1T4PCF1</accession>
<dbReference type="STRING" id="263852.SAMN02745116_01756"/>
<reference evidence="1 2" key="1">
    <citation type="submission" date="2017-02" db="EMBL/GenBank/DDBJ databases">
        <authorList>
            <person name="Peterson S.W."/>
        </authorList>
    </citation>
    <scope>NUCLEOTIDE SEQUENCE [LARGE SCALE GENOMIC DNA]</scope>
    <source>
        <strain evidence="1 2">ATCC BAA-1030</strain>
    </source>
</reference>
<proteinExistence type="predicted"/>
<evidence type="ECO:0000313" key="2">
    <source>
        <dbReference type="Proteomes" id="UP000190328"/>
    </source>
</evidence>
<protein>
    <submittedName>
        <fullName evidence="1">Uncharacterized protein</fullName>
    </submittedName>
</protein>
<name>A0A1T4PCF1_9ENTE</name>
<sequence>MIEWSKFKTKKELIEIEKISQTTYQRRISEMRSIPEFQRGYAVYGRHAMINYEVYLDYMAWKTKQRFSYVDY</sequence>
<dbReference type="RefSeq" id="WP_078807689.1">
    <property type="nucleotide sequence ID" value="NZ_FUXI01000020.1"/>
</dbReference>